<dbReference type="InterPro" id="IPR000515">
    <property type="entry name" value="MetI-like"/>
</dbReference>
<dbReference type="InterPro" id="IPR035906">
    <property type="entry name" value="MetI-like_sf"/>
</dbReference>
<keyword evidence="5 8" id="KW-0812">Transmembrane</keyword>
<dbReference type="Proteomes" id="UP001196870">
    <property type="component" value="Unassembled WGS sequence"/>
</dbReference>
<comment type="caution">
    <text evidence="10">The sequence shown here is derived from an EMBL/GenBank/DDBJ whole genome shotgun (WGS) entry which is preliminary data.</text>
</comment>
<keyword evidence="6 8" id="KW-1133">Transmembrane helix</keyword>
<evidence type="ECO:0000256" key="5">
    <source>
        <dbReference type="ARBA" id="ARBA00022692"/>
    </source>
</evidence>
<evidence type="ECO:0000256" key="6">
    <source>
        <dbReference type="ARBA" id="ARBA00022989"/>
    </source>
</evidence>
<evidence type="ECO:0000313" key="10">
    <source>
        <dbReference type="EMBL" id="MBR0667410.1"/>
    </source>
</evidence>
<dbReference type="PANTHER" id="PTHR43848:SF2">
    <property type="entry name" value="PUTRESCINE TRANSPORT SYSTEM PERMEASE PROTEIN POTI"/>
    <property type="match status" value="1"/>
</dbReference>
<dbReference type="PROSITE" id="PS50928">
    <property type="entry name" value="ABC_TM1"/>
    <property type="match status" value="1"/>
</dbReference>
<protein>
    <submittedName>
        <fullName evidence="10">ABC transporter permease</fullName>
    </submittedName>
</protein>
<keyword evidence="4" id="KW-1003">Cell membrane</keyword>
<accession>A0ABS5F5K4</accession>
<evidence type="ECO:0000313" key="11">
    <source>
        <dbReference type="Proteomes" id="UP001196870"/>
    </source>
</evidence>
<feature type="transmembrane region" description="Helical" evidence="8">
    <location>
        <begin position="106"/>
        <end position="130"/>
    </location>
</feature>
<dbReference type="RefSeq" id="WP_211855190.1">
    <property type="nucleotide sequence ID" value="NZ_JAAGBB010000034.1"/>
</dbReference>
<dbReference type="SUPFAM" id="SSF161098">
    <property type="entry name" value="MetI-like"/>
    <property type="match status" value="1"/>
</dbReference>
<evidence type="ECO:0000256" key="1">
    <source>
        <dbReference type="ARBA" id="ARBA00004651"/>
    </source>
</evidence>
<feature type="transmembrane region" description="Helical" evidence="8">
    <location>
        <begin position="142"/>
        <end position="163"/>
    </location>
</feature>
<evidence type="ECO:0000256" key="3">
    <source>
        <dbReference type="ARBA" id="ARBA00022448"/>
    </source>
</evidence>
<gene>
    <name evidence="10" type="ORF">GXW71_23845</name>
</gene>
<evidence type="ECO:0000256" key="8">
    <source>
        <dbReference type="RuleBase" id="RU363032"/>
    </source>
</evidence>
<comment type="subcellular location">
    <subcellularLocation>
        <location evidence="1 8">Cell membrane</location>
        <topology evidence="1 8">Multi-pass membrane protein</topology>
    </subcellularLocation>
</comment>
<feature type="transmembrane region" description="Helical" evidence="8">
    <location>
        <begin position="72"/>
        <end position="94"/>
    </location>
</feature>
<dbReference type="Gene3D" id="1.10.3720.10">
    <property type="entry name" value="MetI-like"/>
    <property type="match status" value="1"/>
</dbReference>
<feature type="transmembrane region" description="Helical" evidence="8">
    <location>
        <begin position="12"/>
        <end position="37"/>
    </location>
</feature>
<keyword evidence="11" id="KW-1185">Reference proteome</keyword>
<keyword evidence="3 8" id="KW-0813">Transport</keyword>
<organism evidence="10 11">
    <name type="scientific">Plastoroseomonas hellenica</name>
    <dbReference type="NCBI Taxonomy" id="2687306"/>
    <lineage>
        <taxon>Bacteria</taxon>
        <taxon>Pseudomonadati</taxon>
        <taxon>Pseudomonadota</taxon>
        <taxon>Alphaproteobacteria</taxon>
        <taxon>Acetobacterales</taxon>
        <taxon>Acetobacteraceae</taxon>
        <taxon>Plastoroseomonas</taxon>
    </lineage>
</organism>
<proteinExistence type="inferred from homology"/>
<name>A0ABS5F5K4_9PROT</name>
<feature type="transmembrane region" description="Helical" evidence="8">
    <location>
        <begin position="241"/>
        <end position="266"/>
    </location>
</feature>
<feature type="domain" description="ABC transmembrane type-1" evidence="9">
    <location>
        <begin position="72"/>
        <end position="263"/>
    </location>
</feature>
<feature type="transmembrane region" description="Helical" evidence="8">
    <location>
        <begin position="184"/>
        <end position="207"/>
    </location>
</feature>
<evidence type="ECO:0000256" key="7">
    <source>
        <dbReference type="ARBA" id="ARBA00023136"/>
    </source>
</evidence>
<comment type="similarity">
    <text evidence="2">Belongs to the binding-protein-dependent transport system permease family. CysTW subfamily.</text>
</comment>
<evidence type="ECO:0000256" key="4">
    <source>
        <dbReference type="ARBA" id="ARBA00022475"/>
    </source>
</evidence>
<dbReference type="InterPro" id="IPR051789">
    <property type="entry name" value="Bact_Polyamine_Transport"/>
</dbReference>
<dbReference type="EMBL" id="JAAGBB010000034">
    <property type="protein sequence ID" value="MBR0667410.1"/>
    <property type="molecule type" value="Genomic_DNA"/>
</dbReference>
<evidence type="ECO:0000259" key="9">
    <source>
        <dbReference type="PROSITE" id="PS50928"/>
    </source>
</evidence>
<sequence>MGWRTRSRLTSWLLGTLTIGFLLYQWMPIATLSLLSFSGPTGGTTFPMNGVSLHWYRELWEASIMSDFKPPLLRSALLALACSVTTTILAVTAAQAMRGRFRGHNAFFYLLLLGIMAPGLLVGFGVALTARLLGIEPAWDGTAFLVHVSWTLPFGFMTMLAIFNRFDARIEEAALTLGATRWVAFRRITLPIVLPGVIGAALFGFSLSYDEFARSLFTTGSDVTLPLAVMAQLDRQLTPELYAIGTATTVTSFVAILACTASLALIRRSMRRG</sequence>
<dbReference type="CDD" id="cd06261">
    <property type="entry name" value="TM_PBP2"/>
    <property type="match status" value="1"/>
</dbReference>
<reference evidence="11" key="1">
    <citation type="journal article" date="2021" name="Syst. Appl. Microbiol.">
        <title>Roseomonas hellenica sp. nov., isolated from roots of wild-growing Alkanna tinctoria.</title>
        <authorList>
            <person name="Rat A."/>
            <person name="Naranjo H.D."/>
            <person name="Lebbe L."/>
            <person name="Cnockaert M."/>
            <person name="Krigas N."/>
            <person name="Grigoriadou K."/>
            <person name="Maloupa E."/>
            <person name="Willems A."/>
        </authorList>
    </citation>
    <scope>NUCLEOTIDE SEQUENCE [LARGE SCALE GENOMIC DNA]</scope>
    <source>
        <strain evidence="11">LMG 31523</strain>
    </source>
</reference>
<dbReference type="Pfam" id="PF00528">
    <property type="entry name" value="BPD_transp_1"/>
    <property type="match status" value="1"/>
</dbReference>
<keyword evidence="7 8" id="KW-0472">Membrane</keyword>
<dbReference type="PANTHER" id="PTHR43848">
    <property type="entry name" value="PUTRESCINE TRANSPORT SYSTEM PERMEASE PROTEIN POTI"/>
    <property type="match status" value="1"/>
</dbReference>
<evidence type="ECO:0000256" key="2">
    <source>
        <dbReference type="ARBA" id="ARBA00007069"/>
    </source>
</evidence>